<feature type="modified residue" description="4-aspartylphosphate" evidence="3">
    <location>
        <position position="59"/>
    </location>
</feature>
<evidence type="ECO:0000313" key="6">
    <source>
        <dbReference type="EMBL" id="EOQ96656.1"/>
    </source>
</evidence>
<comment type="caution">
    <text evidence="6">The sequence shown here is derived from an EMBL/GenBank/DDBJ whole genome shotgun (WGS) entry which is preliminary data.</text>
</comment>
<dbReference type="PANTHER" id="PTHR45566">
    <property type="entry name" value="HTH-TYPE TRANSCRIPTIONAL REGULATOR YHJB-RELATED"/>
    <property type="match status" value="1"/>
</dbReference>
<name>R9A365_9LEPT</name>
<dbReference type="SMART" id="SM00421">
    <property type="entry name" value="HTH_LUXR"/>
    <property type="match status" value="1"/>
</dbReference>
<keyword evidence="7" id="KW-1185">Reference proteome</keyword>
<dbReference type="GO" id="GO:0000160">
    <property type="term" value="P:phosphorelay signal transduction system"/>
    <property type="evidence" value="ECO:0007669"/>
    <property type="project" value="InterPro"/>
</dbReference>
<accession>R9A365</accession>
<dbReference type="AlphaFoldDB" id="R9A365"/>
<dbReference type="InterPro" id="IPR011006">
    <property type="entry name" value="CheY-like_superfamily"/>
</dbReference>
<proteinExistence type="predicted"/>
<dbReference type="PROSITE" id="PS00622">
    <property type="entry name" value="HTH_LUXR_1"/>
    <property type="match status" value="1"/>
</dbReference>
<evidence type="ECO:0000256" key="2">
    <source>
        <dbReference type="ARBA" id="ARBA00023125"/>
    </source>
</evidence>
<dbReference type="SMART" id="SM00448">
    <property type="entry name" value="REC"/>
    <property type="match status" value="1"/>
</dbReference>
<organism evidence="6 7">
    <name type="scientific">Leptospira wolbachii serovar Codice str. CDC</name>
    <dbReference type="NCBI Taxonomy" id="1218599"/>
    <lineage>
        <taxon>Bacteria</taxon>
        <taxon>Pseudomonadati</taxon>
        <taxon>Spirochaetota</taxon>
        <taxon>Spirochaetia</taxon>
        <taxon>Leptospirales</taxon>
        <taxon>Leptospiraceae</taxon>
        <taxon>Leptospira</taxon>
    </lineage>
</organism>
<dbReference type="SUPFAM" id="SSF46894">
    <property type="entry name" value="C-terminal effector domain of the bipartite response regulators"/>
    <property type="match status" value="1"/>
</dbReference>
<dbReference type="InterPro" id="IPR000792">
    <property type="entry name" value="Tscrpt_reg_LuxR_C"/>
</dbReference>
<dbReference type="InterPro" id="IPR058245">
    <property type="entry name" value="NreC/VraR/RcsB-like_REC"/>
</dbReference>
<reference evidence="6" key="1">
    <citation type="submission" date="2013-04" db="EMBL/GenBank/DDBJ databases">
        <authorList>
            <person name="Harkins D.M."/>
            <person name="Durkin A.S."/>
            <person name="Brinkac L.M."/>
            <person name="Haft D.H."/>
            <person name="Selengut J.D."/>
            <person name="Sanka R."/>
            <person name="DePew J."/>
            <person name="Purushe J."/>
            <person name="Galloway R.L."/>
            <person name="Vinetz J.M."/>
            <person name="Sutton G.G."/>
            <person name="Nierman W.C."/>
            <person name="Fouts D.E."/>
        </authorList>
    </citation>
    <scope>NUCLEOTIDE SEQUENCE [LARGE SCALE GENOMIC DNA]</scope>
    <source>
        <strain evidence="6">CDC</strain>
    </source>
</reference>
<dbReference type="EMBL" id="AOGZ02000014">
    <property type="protein sequence ID" value="EOQ96656.1"/>
    <property type="molecule type" value="Genomic_DNA"/>
</dbReference>
<dbReference type="Pfam" id="PF00072">
    <property type="entry name" value="Response_reg"/>
    <property type="match status" value="1"/>
</dbReference>
<dbReference type="Gene3D" id="3.40.50.2300">
    <property type="match status" value="1"/>
</dbReference>
<dbReference type="Pfam" id="PF00196">
    <property type="entry name" value="GerE"/>
    <property type="match status" value="1"/>
</dbReference>
<sequence length="217" mass="24402">MSSKSPISVFVIDDHPILRKGLQSEIESDTGLKFVGATDSIKDGLNLMKFKNADVLIMDISLKDENGILELSNVKNKFPFLKIIFFTMHRDWDYLHKAANLGADAYILKTETSAKISNIIKDVFNGKKIFPEEIAGLLNEIESNEDLSKKLNSLSKRELEILGHLKLGKLNREIAEELQISIRTVETHRSSIIQKLEINSPIGFAKLLLQIQSANLI</sequence>
<dbReference type="CDD" id="cd17535">
    <property type="entry name" value="REC_NarL-like"/>
    <property type="match status" value="1"/>
</dbReference>
<dbReference type="InterPro" id="IPR001789">
    <property type="entry name" value="Sig_transdc_resp-reg_receiver"/>
</dbReference>
<dbReference type="STRING" id="1218599.LEP1GSC195_2729"/>
<dbReference type="SUPFAM" id="SSF52172">
    <property type="entry name" value="CheY-like"/>
    <property type="match status" value="1"/>
</dbReference>
<dbReference type="PRINTS" id="PR00038">
    <property type="entry name" value="HTHLUXR"/>
</dbReference>
<evidence type="ECO:0000313" key="7">
    <source>
        <dbReference type="Proteomes" id="UP000013984"/>
    </source>
</evidence>
<dbReference type="OrthoDB" id="9780153at2"/>
<dbReference type="PROSITE" id="PS50110">
    <property type="entry name" value="RESPONSE_REGULATORY"/>
    <property type="match status" value="1"/>
</dbReference>
<evidence type="ECO:0000256" key="3">
    <source>
        <dbReference type="PROSITE-ProRule" id="PRU00169"/>
    </source>
</evidence>
<dbReference type="Proteomes" id="UP000013984">
    <property type="component" value="Unassembled WGS sequence"/>
</dbReference>
<evidence type="ECO:0000259" key="5">
    <source>
        <dbReference type="PROSITE" id="PS50110"/>
    </source>
</evidence>
<feature type="domain" description="HTH luxR-type" evidence="4">
    <location>
        <begin position="147"/>
        <end position="212"/>
    </location>
</feature>
<dbReference type="PROSITE" id="PS50043">
    <property type="entry name" value="HTH_LUXR_2"/>
    <property type="match status" value="1"/>
</dbReference>
<evidence type="ECO:0000256" key="1">
    <source>
        <dbReference type="ARBA" id="ARBA00022553"/>
    </source>
</evidence>
<protein>
    <submittedName>
        <fullName evidence="6">Response regulator receiver domain protein</fullName>
    </submittedName>
</protein>
<dbReference type="GO" id="GO:0003677">
    <property type="term" value="F:DNA binding"/>
    <property type="evidence" value="ECO:0007669"/>
    <property type="project" value="UniProtKB-KW"/>
</dbReference>
<dbReference type="PANTHER" id="PTHR45566:SF1">
    <property type="entry name" value="HTH-TYPE TRANSCRIPTIONAL REGULATOR YHJB-RELATED"/>
    <property type="match status" value="1"/>
</dbReference>
<evidence type="ECO:0000259" key="4">
    <source>
        <dbReference type="PROSITE" id="PS50043"/>
    </source>
</evidence>
<keyword evidence="2" id="KW-0238">DNA-binding</keyword>
<feature type="domain" description="Response regulatory" evidence="5">
    <location>
        <begin position="8"/>
        <end position="124"/>
    </location>
</feature>
<dbReference type="CDD" id="cd06170">
    <property type="entry name" value="LuxR_C_like"/>
    <property type="match status" value="1"/>
</dbReference>
<keyword evidence="1 3" id="KW-0597">Phosphoprotein</keyword>
<gene>
    <name evidence="6" type="ORF">LEP1GSC195_2729</name>
</gene>
<dbReference type="InterPro" id="IPR016032">
    <property type="entry name" value="Sig_transdc_resp-reg_C-effctor"/>
</dbReference>
<dbReference type="RefSeq" id="WP_015681990.1">
    <property type="nucleotide sequence ID" value="NZ_AOGZ02000014.1"/>
</dbReference>
<dbReference type="InterPro" id="IPR051015">
    <property type="entry name" value="EvgA-like"/>
</dbReference>
<dbReference type="GO" id="GO:0006355">
    <property type="term" value="P:regulation of DNA-templated transcription"/>
    <property type="evidence" value="ECO:0007669"/>
    <property type="project" value="InterPro"/>
</dbReference>